<dbReference type="PROSITE" id="PS50084">
    <property type="entry name" value="KH_TYPE_1"/>
    <property type="match status" value="1"/>
</dbReference>
<keyword evidence="1" id="KW-0694">RNA-binding</keyword>
<proteinExistence type="predicted"/>
<dbReference type="Proteomes" id="UP001230188">
    <property type="component" value="Unassembled WGS sequence"/>
</dbReference>
<comment type="caution">
    <text evidence="4">The sequence shown here is derived from an EMBL/GenBank/DDBJ whole genome shotgun (WGS) entry which is preliminary data.</text>
</comment>
<feature type="compositionally biased region" description="Basic residues" evidence="2">
    <location>
        <begin position="391"/>
        <end position="401"/>
    </location>
</feature>
<feature type="domain" description="K Homology" evidence="3">
    <location>
        <begin position="4"/>
        <end position="72"/>
    </location>
</feature>
<evidence type="ECO:0000256" key="2">
    <source>
        <dbReference type="SAM" id="MobiDB-lite"/>
    </source>
</evidence>
<dbReference type="Gene3D" id="3.30.1370.10">
    <property type="entry name" value="K Homology domain, type 1"/>
    <property type="match status" value="1"/>
</dbReference>
<evidence type="ECO:0000259" key="3">
    <source>
        <dbReference type="SMART" id="SM00322"/>
    </source>
</evidence>
<name>A0AAD7UF01_9STRA</name>
<sequence>MAAASFKLTIWVPVEQVGIVIGRNGAQINRIQSGSSTRVNVAPEASAWAPVVIKGAPEGAFSAAKQVEELVEEVDDAVAEFQVGAKARGLLRGEGSEDLLLSDTTKRISAECAVRIRVPAPRTNGKDEEPVTLEGAPSDVRRALGMVVSAGQGLDPFGGKPNVVERVVAVPARRLRLVARRGQQQPAYRMIARCSGATVVKLPKETDSSSETDDERKDVKDSSVLFAVRGQEASVDAACDALNAVLEGESVKETVANLRKEFSRASSSSSSKQQQQQHQKAPPAGAQQKQQPPTQKPARRSRNNGGKRPASAKKEASSKDVASVSSKDVAAAAAAKDLSSSKGGASPSTAKETNKPPPPLPPQASSKAPAPAAAAPAAAAAAPASAVASEKRRRSRGRRRPSANDAAPASTKQQQQ</sequence>
<organism evidence="4 5">
    <name type="scientific">Chrysophaeum taylorii</name>
    <dbReference type="NCBI Taxonomy" id="2483200"/>
    <lineage>
        <taxon>Eukaryota</taxon>
        <taxon>Sar</taxon>
        <taxon>Stramenopiles</taxon>
        <taxon>Ochrophyta</taxon>
        <taxon>Pelagophyceae</taxon>
        <taxon>Pelagomonadales</taxon>
        <taxon>Pelagomonadaceae</taxon>
        <taxon>Chrysophaeum</taxon>
    </lineage>
</organism>
<dbReference type="SMART" id="SM00322">
    <property type="entry name" value="KH"/>
    <property type="match status" value="2"/>
</dbReference>
<feature type="domain" description="K Homology" evidence="3">
    <location>
        <begin position="75"/>
        <end position="152"/>
    </location>
</feature>
<keyword evidence="5" id="KW-1185">Reference proteome</keyword>
<gene>
    <name evidence="4" type="ORF">CTAYLR_004104</name>
</gene>
<evidence type="ECO:0000313" key="4">
    <source>
        <dbReference type="EMBL" id="KAJ8602659.1"/>
    </source>
</evidence>
<feature type="compositionally biased region" description="Low complexity" evidence="2">
    <location>
        <begin position="265"/>
        <end position="293"/>
    </location>
</feature>
<dbReference type="AlphaFoldDB" id="A0AAD7UF01"/>
<dbReference type="EMBL" id="JAQMWT010000373">
    <property type="protein sequence ID" value="KAJ8602659.1"/>
    <property type="molecule type" value="Genomic_DNA"/>
</dbReference>
<dbReference type="Pfam" id="PF00013">
    <property type="entry name" value="KH_1"/>
    <property type="match status" value="1"/>
</dbReference>
<dbReference type="Gene3D" id="3.30.310.210">
    <property type="match status" value="1"/>
</dbReference>
<evidence type="ECO:0000313" key="5">
    <source>
        <dbReference type="Proteomes" id="UP001230188"/>
    </source>
</evidence>
<feature type="compositionally biased region" description="Low complexity" evidence="2">
    <location>
        <begin position="363"/>
        <end position="388"/>
    </location>
</feature>
<accession>A0AAD7UF01</accession>
<dbReference type="InterPro" id="IPR004087">
    <property type="entry name" value="KH_dom"/>
</dbReference>
<dbReference type="InterPro" id="IPR004088">
    <property type="entry name" value="KH_dom_type_1"/>
</dbReference>
<dbReference type="InterPro" id="IPR036612">
    <property type="entry name" value="KH_dom_type_1_sf"/>
</dbReference>
<reference evidence="4" key="1">
    <citation type="submission" date="2023-01" db="EMBL/GenBank/DDBJ databases">
        <title>Metagenome sequencing of chrysophaentin producing Chrysophaeum taylorii.</title>
        <authorList>
            <person name="Davison J."/>
            <person name="Bewley C."/>
        </authorList>
    </citation>
    <scope>NUCLEOTIDE SEQUENCE</scope>
    <source>
        <strain evidence="4">NIES-1699</strain>
    </source>
</reference>
<dbReference type="GO" id="GO:0003723">
    <property type="term" value="F:RNA binding"/>
    <property type="evidence" value="ECO:0007669"/>
    <property type="project" value="UniProtKB-UniRule"/>
</dbReference>
<evidence type="ECO:0000256" key="1">
    <source>
        <dbReference type="PROSITE-ProRule" id="PRU00117"/>
    </source>
</evidence>
<dbReference type="SUPFAM" id="SSF54791">
    <property type="entry name" value="Eukaryotic type KH-domain (KH-domain type I)"/>
    <property type="match status" value="1"/>
</dbReference>
<protein>
    <recommendedName>
        <fullName evidence="3">K Homology domain-containing protein</fullName>
    </recommendedName>
</protein>
<feature type="compositionally biased region" description="Low complexity" evidence="2">
    <location>
        <begin position="319"/>
        <end position="346"/>
    </location>
</feature>
<feature type="region of interest" description="Disordered" evidence="2">
    <location>
        <begin position="261"/>
        <end position="416"/>
    </location>
</feature>